<evidence type="ECO:0000256" key="4">
    <source>
        <dbReference type="ARBA" id="ARBA00023163"/>
    </source>
</evidence>
<keyword evidence="1" id="KW-0678">Repressor</keyword>
<evidence type="ECO:0000259" key="5">
    <source>
        <dbReference type="PROSITE" id="PS50937"/>
    </source>
</evidence>
<keyword evidence="2" id="KW-0805">Transcription regulation</keyword>
<name>A0ABS8D9X2_9NEIS</name>
<keyword evidence="4" id="KW-0804">Transcription</keyword>
<feature type="domain" description="HTH merR-type" evidence="5">
    <location>
        <begin position="1"/>
        <end position="68"/>
    </location>
</feature>
<comment type="caution">
    <text evidence="6">The sequence shown here is derived from an EMBL/GenBank/DDBJ whole genome shotgun (WGS) entry which is preliminary data.</text>
</comment>
<dbReference type="SMART" id="SM00422">
    <property type="entry name" value="HTH_MERR"/>
    <property type="match status" value="1"/>
</dbReference>
<dbReference type="PANTHER" id="PTHR30204:SF69">
    <property type="entry name" value="MERR-FAMILY TRANSCRIPTIONAL REGULATOR"/>
    <property type="match status" value="1"/>
</dbReference>
<evidence type="ECO:0000313" key="6">
    <source>
        <dbReference type="EMBL" id="MCB6185004.1"/>
    </source>
</evidence>
<keyword evidence="3" id="KW-0238">DNA-binding</keyword>
<dbReference type="InterPro" id="IPR000551">
    <property type="entry name" value="MerR-type_HTH_dom"/>
</dbReference>
<proteinExistence type="predicted"/>
<dbReference type="PROSITE" id="PS50937">
    <property type="entry name" value="HTH_MERR_2"/>
    <property type="match status" value="1"/>
</dbReference>
<evidence type="ECO:0000256" key="1">
    <source>
        <dbReference type="ARBA" id="ARBA00022491"/>
    </source>
</evidence>
<dbReference type="InterPro" id="IPR009061">
    <property type="entry name" value="DNA-bd_dom_put_sf"/>
</dbReference>
<evidence type="ECO:0000313" key="7">
    <source>
        <dbReference type="Proteomes" id="UP001165395"/>
    </source>
</evidence>
<dbReference type="Gene3D" id="1.10.1660.10">
    <property type="match status" value="1"/>
</dbReference>
<dbReference type="InterPro" id="IPR047057">
    <property type="entry name" value="MerR_fam"/>
</dbReference>
<accession>A0ABS8D9X2</accession>
<dbReference type="Proteomes" id="UP001165395">
    <property type="component" value="Unassembled WGS sequence"/>
</dbReference>
<dbReference type="EMBL" id="JAJBZT010000011">
    <property type="protein sequence ID" value="MCB6185004.1"/>
    <property type="molecule type" value="Genomic_DNA"/>
</dbReference>
<dbReference type="PANTHER" id="PTHR30204">
    <property type="entry name" value="REDOX-CYCLING DRUG-SENSING TRANSCRIPTIONAL ACTIVATOR SOXR"/>
    <property type="match status" value="1"/>
</dbReference>
<dbReference type="RefSeq" id="WP_227181824.1">
    <property type="nucleotide sequence ID" value="NZ_JAJBZT010000011.1"/>
</dbReference>
<protein>
    <submittedName>
        <fullName evidence="6">MerR family transcriptional regulator</fullName>
    </submittedName>
</protein>
<dbReference type="SUPFAM" id="SSF46955">
    <property type="entry name" value="Putative DNA-binding domain"/>
    <property type="match status" value="1"/>
</dbReference>
<evidence type="ECO:0000256" key="3">
    <source>
        <dbReference type="ARBA" id="ARBA00023125"/>
    </source>
</evidence>
<sequence>MFIGKLAALTGASPKAIRLYESIGLLPPAKRQGKYWLYSEQDIVLVHMIRRGLAVGFTLKEMSALILHRQETGHFSFQIGKQLILEKRQKIAEEMNKLNMQDADLIALQEEIERTFGQPAS</sequence>
<evidence type="ECO:0000256" key="2">
    <source>
        <dbReference type="ARBA" id="ARBA00023015"/>
    </source>
</evidence>
<organism evidence="6 7">
    <name type="scientific">Leeia speluncae</name>
    <dbReference type="NCBI Taxonomy" id="2884804"/>
    <lineage>
        <taxon>Bacteria</taxon>
        <taxon>Pseudomonadati</taxon>
        <taxon>Pseudomonadota</taxon>
        <taxon>Betaproteobacteria</taxon>
        <taxon>Neisseriales</taxon>
        <taxon>Leeiaceae</taxon>
        <taxon>Leeia</taxon>
    </lineage>
</organism>
<reference evidence="6" key="1">
    <citation type="submission" date="2021-10" db="EMBL/GenBank/DDBJ databases">
        <title>The complete genome sequence of Leeia sp. TBRC 13508.</title>
        <authorList>
            <person name="Charoenyingcharoen P."/>
            <person name="Yukphan P."/>
        </authorList>
    </citation>
    <scope>NUCLEOTIDE SEQUENCE</scope>
    <source>
        <strain evidence="6">TBRC 13508</strain>
    </source>
</reference>
<keyword evidence="7" id="KW-1185">Reference proteome</keyword>
<dbReference type="PRINTS" id="PR00040">
    <property type="entry name" value="HTHMERR"/>
</dbReference>
<gene>
    <name evidence="6" type="ORF">LIN78_15765</name>
</gene>
<dbReference type="Pfam" id="PF13411">
    <property type="entry name" value="MerR_1"/>
    <property type="match status" value="1"/>
</dbReference>